<keyword evidence="2 6" id="KW-0812">Transmembrane</keyword>
<evidence type="ECO:0000256" key="5">
    <source>
        <dbReference type="SAM" id="MobiDB-lite"/>
    </source>
</evidence>
<protein>
    <submittedName>
        <fullName evidence="8">Mechanosensitive ion channel</fullName>
    </submittedName>
</protein>
<dbReference type="SUPFAM" id="SSF50182">
    <property type="entry name" value="Sm-like ribonucleoproteins"/>
    <property type="match status" value="1"/>
</dbReference>
<reference evidence="8 9" key="1">
    <citation type="submission" date="2020-08" db="EMBL/GenBank/DDBJ databases">
        <title>Dyella sp. G9 isolated from forest soil.</title>
        <authorList>
            <person name="Fu J."/>
            <person name="Qiu L."/>
        </authorList>
    </citation>
    <scope>NUCLEOTIDE SEQUENCE [LARGE SCALE GENOMIC DNA]</scope>
    <source>
        <strain evidence="8 9">G9</strain>
    </source>
</reference>
<dbReference type="EMBL" id="CP060412">
    <property type="protein sequence ID" value="QNK01163.1"/>
    <property type="molecule type" value="Genomic_DNA"/>
</dbReference>
<dbReference type="Gene3D" id="1.10.287.1260">
    <property type="match status" value="1"/>
</dbReference>
<evidence type="ECO:0000256" key="3">
    <source>
        <dbReference type="ARBA" id="ARBA00022989"/>
    </source>
</evidence>
<dbReference type="GO" id="GO:0008381">
    <property type="term" value="F:mechanosensitive monoatomic ion channel activity"/>
    <property type="evidence" value="ECO:0007669"/>
    <property type="project" value="UniProtKB-ARBA"/>
</dbReference>
<evidence type="ECO:0000259" key="7">
    <source>
        <dbReference type="Pfam" id="PF00924"/>
    </source>
</evidence>
<comment type="subcellular location">
    <subcellularLocation>
        <location evidence="1">Membrane</location>
    </subcellularLocation>
</comment>
<dbReference type="AlphaFoldDB" id="A0A7G8Q305"/>
<keyword evidence="9" id="KW-1185">Reference proteome</keyword>
<feature type="transmembrane region" description="Helical" evidence="6">
    <location>
        <begin position="59"/>
        <end position="75"/>
    </location>
</feature>
<feature type="transmembrane region" description="Helical" evidence="6">
    <location>
        <begin position="81"/>
        <end position="104"/>
    </location>
</feature>
<evidence type="ECO:0000313" key="9">
    <source>
        <dbReference type="Proteomes" id="UP000515873"/>
    </source>
</evidence>
<dbReference type="InterPro" id="IPR006685">
    <property type="entry name" value="MscS_channel_2nd"/>
</dbReference>
<dbReference type="PANTHER" id="PTHR30566">
    <property type="entry name" value="YNAI-RELATED MECHANOSENSITIVE ION CHANNEL"/>
    <property type="match status" value="1"/>
</dbReference>
<proteinExistence type="predicted"/>
<accession>A0A7G8Q305</accession>
<keyword evidence="3 6" id="KW-1133">Transmembrane helix</keyword>
<sequence>MDSLVRWWQHDPWTRLGMAVAAALLAAMVLRLLAYAVLRRLARRRPLAADLLGRASAPMEWLIPLLMLLAALRVLPDADVLPAFVLVQHVLLIALMVALVWLALRCLGVLELAAIHRYPVDVADNLAARRMLTQVRVLRRTADVLVILLGTSAILLTIPGVRQIGASLLASAGVAGLALGLAAKPVLSNLIAGLQIALTQPIRLDDVVIIQGEWGRIEEITGSYVVVRIWDERRMVVPLNWFMENPFQNWTRNSAQLLGAVFLWMDYGVPIQPLRDEFARLCHEAPEWDGRVCVMQVTDTSERAVQLRALMSSADSGRNFDLRCKVREGLLAFIKANYPEALPRIRAEFGRSGDAAAEGSGNAAPAGHDAHSLGDGAR</sequence>
<dbReference type="InterPro" id="IPR023408">
    <property type="entry name" value="MscS_beta-dom_sf"/>
</dbReference>
<evidence type="ECO:0000256" key="1">
    <source>
        <dbReference type="ARBA" id="ARBA00004370"/>
    </source>
</evidence>
<feature type="domain" description="Mechanosensitive ion channel MscS" evidence="7">
    <location>
        <begin position="186"/>
        <end position="252"/>
    </location>
</feature>
<dbReference type="GO" id="GO:0016020">
    <property type="term" value="C:membrane"/>
    <property type="evidence" value="ECO:0007669"/>
    <property type="project" value="UniProtKB-SubCell"/>
</dbReference>
<feature type="region of interest" description="Disordered" evidence="5">
    <location>
        <begin position="353"/>
        <end position="378"/>
    </location>
</feature>
<dbReference type="RefSeq" id="WP_187056625.1">
    <property type="nucleotide sequence ID" value="NZ_CP060412.1"/>
</dbReference>
<gene>
    <name evidence="8" type="ORF">H8F01_19215</name>
</gene>
<name>A0A7G8Q305_9GAMM</name>
<feature type="transmembrane region" description="Helical" evidence="6">
    <location>
        <begin position="16"/>
        <end position="38"/>
    </location>
</feature>
<feature type="transmembrane region" description="Helical" evidence="6">
    <location>
        <begin position="137"/>
        <end position="158"/>
    </location>
</feature>
<evidence type="ECO:0000256" key="6">
    <source>
        <dbReference type="SAM" id="Phobius"/>
    </source>
</evidence>
<dbReference type="InterPro" id="IPR010920">
    <property type="entry name" value="LSM_dom_sf"/>
</dbReference>
<dbReference type="PANTHER" id="PTHR30566:SF25">
    <property type="entry name" value="INNER MEMBRANE PROTEIN"/>
    <property type="match status" value="1"/>
</dbReference>
<dbReference type="Gene3D" id="2.30.30.60">
    <property type="match status" value="1"/>
</dbReference>
<feature type="compositionally biased region" description="Basic and acidic residues" evidence="5">
    <location>
        <begin position="368"/>
        <end position="378"/>
    </location>
</feature>
<evidence type="ECO:0000256" key="2">
    <source>
        <dbReference type="ARBA" id="ARBA00022692"/>
    </source>
</evidence>
<dbReference type="KEGG" id="dtl:H8F01_19215"/>
<dbReference type="Pfam" id="PF00924">
    <property type="entry name" value="MS_channel_2nd"/>
    <property type="match status" value="1"/>
</dbReference>
<feature type="compositionally biased region" description="Low complexity" evidence="5">
    <location>
        <begin position="353"/>
        <end position="367"/>
    </location>
</feature>
<dbReference type="Proteomes" id="UP000515873">
    <property type="component" value="Chromosome"/>
</dbReference>
<keyword evidence="4 6" id="KW-0472">Membrane</keyword>
<organism evidence="8 9">
    <name type="scientific">Dyella telluris</name>
    <dbReference type="NCBI Taxonomy" id="2763498"/>
    <lineage>
        <taxon>Bacteria</taxon>
        <taxon>Pseudomonadati</taxon>
        <taxon>Pseudomonadota</taxon>
        <taxon>Gammaproteobacteria</taxon>
        <taxon>Lysobacterales</taxon>
        <taxon>Rhodanobacteraceae</taxon>
        <taxon>Dyella</taxon>
    </lineage>
</organism>
<evidence type="ECO:0000313" key="8">
    <source>
        <dbReference type="EMBL" id="QNK01163.1"/>
    </source>
</evidence>
<evidence type="ECO:0000256" key="4">
    <source>
        <dbReference type="ARBA" id="ARBA00023136"/>
    </source>
</evidence>